<dbReference type="RefSeq" id="WP_203828838.1">
    <property type="nucleotide sequence ID" value="NZ_BAAATY010000035.1"/>
</dbReference>
<sequence length="358" mass="38965">MTVTTEQTDLRELVHLVRQGAEANERPDLVRRMHTAAGELAVTHPAQGAPVAATVVQALQSLEVDLRNRRAGLCDPGRSARLAAEARHAETRLRRFRESTARWPRTLGDALGAADSDLEYAVQRRLRSLLDEGTALIERAEPGLDLDGWLRARFATETEACEEALRSAAARVAASLEVPVPVPPVWLAPLDEPRPRPAPAGRQPLAGRMLGIVMPTYGGMMIALVLPKILGLRLPLWLIVTAAVTGAFAMGGAAIAGERQRQRSRRAAETTSGLRATVDDFRMALSKRMRDGVRSLEQHLRTAADAAVTARTRQLTSTADAARRAADDSTDQELRAIDADLESIRDLQVQALRFLRSA</sequence>
<keyword evidence="3" id="KW-1185">Reference proteome</keyword>
<feature type="transmembrane region" description="Helical" evidence="1">
    <location>
        <begin position="209"/>
        <end position="230"/>
    </location>
</feature>
<proteinExistence type="predicted"/>
<feature type="transmembrane region" description="Helical" evidence="1">
    <location>
        <begin position="236"/>
        <end position="256"/>
    </location>
</feature>
<evidence type="ECO:0000313" key="2">
    <source>
        <dbReference type="EMBL" id="GIE70854.1"/>
    </source>
</evidence>
<keyword evidence="1" id="KW-1133">Transmembrane helix</keyword>
<accession>A0ABQ4BJK3</accession>
<comment type="caution">
    <text evidence="2">The sequence shown here is derived from an EMBL/GenBank/DDBJ whole genome shotgun (WGS) entry which is preliminary data.</text>
</comment>
<protein>
    <submittedName>
        <fullName evidence="2">Uncharacterized protein</fullName>
    </submittedName>
</protein>
<evidence type="ECO:0000313" key="3">
    <source>
        <dbReference type="Proteomes" id="UP000624709"/>
    </source>
</evidence>
<name>A0ABQ4BJK3_9ACTN</name>
<keyword evidence="1" id="KW-0812">Transmembrane</keyword>
<evidence type="ECO:0000256" key="1">
    <source>
        <dbReference type="SAM" id="Phobius"/>
    </source>
</evidence>
<reference evidence="2 3" key="1">
    <citation type="submission" date="2021-01" db="EMBL/GenBank/DDBJ databases">
        <title>Whole genome shotgun sequence of Actinoplanes palleronii NBRC 14916.</title>
        <authorList>
            <person name="Komaki H."/>
            <person name="Tamura T."/>
        </authorList>
    </citation>
    <scope>NUCLEOTIDE SEQUENCE [LARGE SCALE GENOMIC DNA]</scope>
    <source>
        <strain evidence="2 3">NBRC 14916</strain>
    </source>
</reference>
<gene>
    <name evidence="2" type="ORF">Apa02nite_069620</name>
</gene>
<dbReference type="Proteomes" id="UP000624709">
    <property type="component" value="Unassembled WGS sequence"/>
</dbReference>
<dbReference type="EMBL" id="BOMS01000111">
    <property type="protein sequence ID" value="GIE70854.1"/>
    <property type="molecule type" value="Genomic_DNA"/>
</dbReference>
<keyword evidence="1" id="KW-0472">Membrane</keyword>
<organism evidence="2 3">
    <name type="scientific">Actinoplanes palleronii</name>
    <dbReference type="NCBI Taxonomy" id="113570"/>
    <lineage>
        <taxon>Bacteria</taxon>
        <taxon>Bacillati</taxon>
        <taxon>Actinomycetota</taxon>
        <taxon>Actinomycetes</taxon>
        <taxon>Micromonosporales</taxon>
        <taxon>Micromonosporaceae</taxon>
        <taxon>Actinoplanes</taxon>
    </lineage>
</organism>